<dbReference type="GO" id="GO:0005524">
    <property type="term" value="F:ATP binding"/>
    <property type="evidence" value="ECO:0007669"/>
    <property type="project" value="UniProtKB-KW"/>
</dbReference>
<dbReference type="Pfam" id="PF01288">
    <property type="entry name" value="HPPK"/>
    <property type="match status" value="1"/>
</dbReference>
<evidence type="ECO:0000256" key="6">
    <source>
        <dbReference type="ARBA" id="ARBA00022741"/>
    </source>
</evidence>
<proteinExistence type="inferred from homology"/>
<evidence type="ECO:0000313" key="15">
    <source>
        <dbReference type="Proteomes" id="UP000199582"/>
    </source>
</evidence>
<keyword evidence="5" id="KW-0808">Transferase</keyword>
<evidence type="ECO:0000256" key="11">
    <source>
        <dbReference type="ARBA" id="ARBA00029766"/>
    </source>
</evidence>
<dbReference type="SUPFAM" id="SSF55083">
    <property type="entry name" value="6-hydroxymethyl-7,8-dihydropterin pyrophosphokinase, HPPK"/>
    <property type="match status" value="1"/>
</dbReference>
<keyword evidence="15" id="KW-1185">Reference proteome</keyword>
<dbReference type="OrthoDB" id="9808041at2"/>
<dbReference type="EMBL" id="FOAG01000010">
    <property type="protein sequence ID" value="SEL95307.1"/>
    <property type="molecule type" value="Genomic_DNA"/>
</dbReference>
<dbReference type="GO" id="GO:0016301">
    <property type="term" value="F:kinase activity"/>
    <property type="evidence" value="ECO:0007669"/>
    <property type="project" value="UniProtKB-KW"/>
</dbReference>
<accession>A0A1H7UGD2</accession>
<reference evidence="14 15" key="1">
    <citation type="submission" date="2016-10" db="EMBL/GenBank/DDBJ databases">
        <authorList>
            <person name="de Groot N.N."/>
        </authorList>
    </citation>
    <scope>NUCLEOTIDE SEQUENCE [LARGE SCALE GENOMIC DNA]</scope>
    <source>
        <strain evidence="14 15">DSM 100674</strain>
    </source>
</reference>
<evidence type="ECO:0000256" key="10">
    <source>
        <dbReference type="ARBA" id="ARBA00029409"/>
    </source>
</evidence>
<dbReference type="Gene3D" id="3.30.70.560">
    <property type="entry name" value="7,8-Dihydro-6-hydroxymethylpterin-pyrophosphokinase HPPK"/>
    <property type="match status" value="1"/>
</dbReference>
<dbReference type="EC" id="2.7.6.3" evidence="3"/>
<dbReference type="Proteomes" id="UP000199582">
    <property type="component" value="Unassembled WGS sequence"/>
</dbReference>
<keyword evidence="9" id="KW-0289">Folate biosynthesis</keyword>
<evidence type="ECO:0000256" key="1">
    <source>
        <dbReference type="ARBA" id="ARBA00005051"/>
    </source>
</evidence>
<comment type="pathway">
    <text evidence="1">Cofactor biosynthesis; tetrahydrofolate biosynthesis; 2-amino-4-hydroxy-6-hydroxymethyl-7,8-dihydropteridine diphosphate from 7,8-dihydroneopterin triphosphate: step 4/4.</text>
</comment>
<organism evidence="14 15">
    <name type="scientific">Roseovarius azorensis</name>
    <dbReference type="NCBI Taxonomy" id="1287727"/>
    <lineage>
        <taxon>Bacteria</taxon>
        <taxon>Pseudomonadati</taxon>
        <taxon>Pseudomonadota</taxon>
        <taxon>Alphaproteobacteria</taxon>
        <taxon>Rhodobacterales</taxon>
        <taxon>Roseobacteraceae</taxon>
        <taxon>Roseovarius</taxon>
    </lineage>
</organism>
<protein>
    <recommendedName>
        <fullName evidence="4">2-amino-4-hydroxy-6-hydroxymethyldihydropteridine pyrophosphokinase</fullName>
        <ecNumber evidence="3">2.7.6.3</ecNumber>
    </recommendedName>
    <alternativeName>
        <fullName evidence="11">6-hydroxymethyl-7,8-dihydropterin pyrophosphokinase</fullName>
    </alternativeName>
    <alternativeName>
        <fullName evidence="12">7,8-dihydro-6-hydroxymethylpterin-pyrophosphokinase</fullName>
    </alternativeName>
</protein>
<dbReference type="InterPro" id="IPR000550">
    <property type="entry name" value="Hppk"/>
</dbReference>
<dbReference type="NCBIfam" id="TIGR01498">
    <property type="entry name" value="folK"/>
    <property type="match status" value="1"/>
</dbReference>
<dbReference type="PANTHER" id="PTHR43071">
    <property type="entry name" value="2-AMINO-4-HYDROXY-6-HYDROXYMETHYLDIHYDROPTERIDINE PYROPHOSPHOKINASE"/>
    <property type="match status" value="1"/>
</dbReference>
<dbReference type="STRING" id="1287727.SAMN05443999_11060"/>
<dbReference type="RefSeq" id="WP_093038395.1">
    <property type="nucleotide sequence ID" value="NZ_FOAG01000010.1"/>
</dbReference>
<keyword evidence="6" id="KW-0547">Nucleotide-binding</keyword>
<name>A0A1H7UGD2_9RHOB</name>
<dbReference type="GO" id="GO:0046656">
    <property type="term" value="P:folic acid biosynthetic process"/>
    <property type="evidence" value="ECO:0007669"/>
    <property type="project" value="UniProtKB-KW"/>
</dbReference>
<evidence type="ECO:0000256" key="3">
    <source>
        <dbReference type="ARBA" id="ARBA00013253"/>
    </source>
</evidence>
<dbReference type="AlphaFoldDB" id="A0A1H7UGD2"/>
<keyword evidence="7 14" id="KW-0418">Kinase</keyword>
<evidence type="ECO:0000256" key="2">
    <source>
        <dbReference type="ARBA" id="ARBA00005810"/>
    </source>
</evidence>
<evidence type="ECO:0000313" key="14">
    <source>
        <dbReference type="EMBL" id="SEL95307.1"/>
    </source>
</evidence>
<sequence>MTNDQLCLIAMGGNLPSGAGSPAGTLRAALERLRAEGAVIEAVSGFYRTPAFPAGSGPDFVNATAAMRIPGCPQDVLALLHRIEAAFGRERGRRWGQRTLDLDLIAMGDQVLPDRATFEAWLALDPAEQQRCAPEGLILPHPRLQERAFVLVPLADVAPDWVHPVLGRSVAELLAALPEEERMAVALL</sequence>
<evidence type="ECO:0000256" key="12">
    <source>
        <dbReference type="ARBA" id="ARBA00033413"/>
    </source>
</evidence>
<gene>
    <name evidence="14" type="ORF">SAMN05443999_11060</name>
</gene>
<evidence type="ECO:0000256" key="7">
    <source>
        <dbReference type="ARBA" id="ARBA00022777"/>
    </source>
</evidence>
<dbReference type="UniPathway" id="UPA00077">
    <property type="reaction ID" value="UER00155"/>
</dbReference>
<comment type="function">
    <text evidence="10">Catalyzes the transfer of pyrophosphate from adenosine triphosphate (ATP) to 6-hydroxymethyl-7,8-dihydropterin, an enzymatic step in folate biosynthesis pathway.</text>
</comment>
<dbReference type="InterPro" id="IPR035907">
    <property type="entry name" value="Hppk_sf"/>
</dbReference>
<dbReference type="PANTHER" id="PTHR43071:SF1">
    <property type="entry name" value="2-AMINO-4-HYDROXY-6-HYDROXYMETHYLDIHYDROPTERIDINE PYROPHOSPHOKINASE"/>
    <property type="match status" value="1"/>
</dbReference>
<feature type="domain" description="7,8-dihydro-6-hydroxymethylpterin-pyrophosphokinase" evidence="13">
    <location>
        <begin position="9"/>
        <end position="159"/>
    </location>
</feature>
<comment type="similarity">
    <text evidence="2">Belongs to the HPPK family.</text>
</comment>
<dbReference type="GO" id="GO:0003848">
    <property type="term" value="F:2-amino-4-hydroxy-6-hydroxymethyldihydropteridine diphosphokinase activity"/>
    <property type="evidence" value="ECO:0007669"/>
    <property type="project" value="UniProtKB-EC"/>
</dbReference>
<evidence type="ECO:0000256" key="8">
    <source>
        <dbReference type="ARBA" id="ARBA00022840"/>
    </source>
</evidence>
<evidence type="ECO:0000256" key="5">
    <source>
        <dbReference type="ARBA" id="ARBA00022679"/>
    </source>
</evidence>
<dbReference type="CDD" id="cd00483">
    <property type="entry name" value="HPPK"/>
    <property type="match status" value="1"/>
</dbReference>
<evidence type="ECO:0000256" key="9">
    <source>
        <dbReference type="ARBA" id="ARBA00022909"/>
    </source>
</evidence>
<evidence type="ECO:0000256" key="4">
    <source>
        <dbReference type="ARBA" id="ARBA00016218"/>
    </source>
</evidence>
<evidence type="ECO:0000259" key="13">
    <source>
        <dbReference type="Pfam" id="PF01288"/>
    </source>
</evidence>
<keyword evidence="8" id="KW-0067">ATP-binding</keyword>
<dbReference type="GO" id="GO:0046654">
    <property type="term" value="P:tetrahydrofolate biosynthetic process"/>
    <property type="evidence" value="ECO:0007669"/>
    <property type="project" value="UniProtKB-UniPathway"/>
</dbReference>